<protein>
    <submittedName>
        <fullName evidence="4">Anti-sigma factor</fullName>
    </submittedName>
</protein>
<dbReference type="PANTHER" id="PTHR30273:SF2">
    <property type="entry name" value="PROTEIN FECR"/>
    <property type="match status" value="1"/>
</dbReference>
<dbReference type="InterPro" id="IPR012373">
    <property type="entry name" value="Ferrdict_sens_TM"/>
</dbReference>
<keyword evidence="1" id="KW-0472">Membrane</keyword>
<reference evidence="4 5" key="1">
    <citation type="submission" date="2019-06" db="EMBL/GenBank/DDBJ databases">
        <title>Whole genome shotgun sequence of Flavobacterium flevense NBRC 14960.</title>
        <authorList>
            <person name="Hosoyama A."/>
            <person name="Uohara A."/>
            <person name="Ohji S."/>
            <person name="Ichikawa N."/>
        </authorList>
    </citation>
    <scope>NUCLEOTIDE SEQUENCE [LARGE SCALE GENOMIC DNA]</scope>
    <source>
        <strain evidence="4 5">NBRC 14960</strain>
    </source>
</reference>
<comment type="caution">
    <text evidence="4">The sequence shown here is derived from an EMBL/GenBank/DDBJ whole genome shotgun (WGS) entry which is preliminary data.</text>
</comment>
<dbReference type="Pfam" id="PF16344">
    <property type="entry name" value="FecR_C"/>
    <property type="match status" value="1"/>
</dbReference>
<feature type="domain" description="FecR protein" evidence="2">
    <location>
        <begin position="111"/>
        <end position="199"/>
    </location>
</feature>
<dbReference type="EMBL" id="BJNP01000008">
    <property type="protein sequence ID" value="GEC71507.1"/>
    <property type="molecule type" value="Genomic_DNA"/>
</dbReference>
<keyword evidence="5" id="KW-1185">Reference proteome</keyword>
<evidence type="ECO:0000259" key="3">
    <source>
        <dbReference type="Pfam" id="PF16344"/>
    </source>
</evidence>
<dbReference type="Gene3D" id="2.60.120.1440">
    <property type="match status" value="1"/>
</dbReference>
<dbReference type="PANTHER" id="PTHR30273">
    <property type="entry name" value="PERIPLASMIC SIGNAL SENSOR AND SIGMA FACTOR ACTIVATOR FECR-RELATED"/>
    <property type="match status" value="1"/>
</dbReference>
<name>A0A4Y4AX32_9FLAO</name>
<accession>A0A4Y4AX32</accession>
<evidence type="ECO:0000256" key="1">
    <source>
        <dbReference type="SAM" id="Phobius"/>
    </source>
</evidence>
<organism evidence="4 5">
    <name type="scientific">Flavobacterium flevense</name>
    <dbReference type="NCBI Taxonomy" id="983"/>
    <lineage>
        <taxon>Bacteria</taxon>
        <taxon>Pseudomonadati</taxon>
        <taxon>Bacteroidota</taxon>
        <taxon>Flavobacteriia</taxon>
        <taxon>Flavobacteriales</taxon>
        <taxon>Flavobacteriaceae</taxon>
        <taxon>Flavobacterium</taxon>
    </lineage>
</organism>
<evidence type="ECO:0000313" key="4">
    <source>
        <dbReference type="EMBL" id="GEC71507.1"/>
    </source>
</evidence>
<keyword evidence="1" id="KW-0812">Transmembrane</keyword>
<keyword evidence="1" id="KW-1133">Transmembrane helix</keyword>
<dbReference type="AlphaFoldDB" id="A0A4Y4AX32"/>
<feature type="transmembrane region" description="Helical" evidence="1">
    <location>
        <begin position="80"/>
        <end position="103"/>
    </location>
</feature>
<dbReference type="InterPro" id="IPR032508">
    <property type="entry name" value="FecR_C"/>
</dbReference>
<dbReference type="InterPro" id="IPR006860">
    <property type="entry name" value="FecR"/>
</dbReference>
<proteinExistence type="predicted"/>
<sequence>MSYPYNEELMKKEKEILKWLEGTLSDKETEDLKQSEDFDTIEKIAHYATHIATPKVDAQQALAALKNRKLSKKEPKVRSLYYNNFFKVAAIFIVALTAAYFLFYNTTQSFTTGIAQTKSFYLPDHSQVLLNASSKITFSEKDWNKQRDLTLEGEAYFKVQKGKTFSVKTVDGIVKVLGTHFDVKQRSNYYEVSCFEGLVSVTYKNKTVKLPPGKTFRVINNQIEKTDDFIAQNPSWLQNESSFSRIPLNQVIAELERQYDIKVETKDIDTSKLFTGSFTHNNQKIALEAITIPLQLSYQIKGKTVIFYKYEVQ</sequence>
<gene>
    <name evidence="4" type="ORF">FFL01_10460</name>
</gene>
<evidence type="ECO:0000313" key="5">
    <source>
        <dbReference type="Proteomes" id="UP000316775"/>
    </source>
</evidence>
<dbReference type="GO" id="GO:0016989">
    <property type="term" value="F:sigma factor antagonist activity"/>
    <property type="evidence" value="ECO:0007669"/>
    <property type="project" value="TreeGrafter"/>
</dbReference>
<dbReference type="Gene3D" id="3.55.50.30">
    <property type="match status" value="1"/>
</dbReference>
<dbReference type="Pfam" id="PF04773">
    <property type="entry name" value="FecR"/>
    <property type="match status" value="1"/>
</dbReference>
<feature type="domain" description="Protein FecR C-terminal" evidence="3">
    <location>
        <begin position="242"/>
        <end position="306"/>
    </location>
</feature>
<dbReference type="STRING" id="983.SAMN05443543_106176"/>
<evidence type="ECO:0000259" key="2">
    <source>
        <dbReference type="Pfam" id="PF04773"/>
    </source>
</evidence>
<dbReference type="PIRSF" id="PIRSF018266">
    <property type="entry name" value="FecR"/>
    <property type="match status" value="1"/>
</dbReference>
<dbReference type="Proteomes" id="UP000316775">
    <property type="component" value="Unassembled WGS sequence"/>
</dbReference>